<comment type="caution">
    <text evidence="2">The sequence shown here is derived from an EMBL/GenBank/DDBJ whole genome shotgun (WGS) entry which is preliminary data.</text>
</comment>
<evidence type="ECO:0008006" key="4">
    <source>
        <dbReference type="Google" id="ProtNLM"/>
    </source>
</evidence>
<keyword evidence="3" id="KW-1185">Reference proteome</keyword>
<sequence>MKSILVTAAVAGLTIASAAACSSDNSNETASLTPESAATTTVADVSALSAIKAAGATCKPGRRDGEFVCTLNGFEVTISDTGWERETNARALACEGGYINPSFEVLTNGSWWAATDFDRDLAAVKSALAEHGAVGDVELYCPKGSTP</sequence>
<evidence type="ECO:0000313" key="3">
    <source>
        <dbReference type="Proteomes" id="UP000444960"/>
    </source>
</evidence>
<dbReference type="OrthoDB" id="9967305at2"/>
<gene>
    <name evidence="2" type="ORF">nbrc107696_07430</name>
</gene>
<proteinExistence type="predicted"/>
<organism evidence="2 3">
    <name type="scientific">Gordonia spumicola</name>
    <dbReference type="NCBI Taxonomy" id="589161"/>
    <lineage>
        <taxon>Bacteria</taxon>
        <taxon>Bacillati</taxon>
        <taxon>Actinomycetota</taxon>
        <taxon>Actinomycetes</taxon>
        <taxon>Mycobacteriales</taxon>
        <taxon>Gordoniaceae</taxon>
        <taxon>Gordonia</taxon>
    </lineage>
</organism>
<reference evidence="3" key="1">
    <citation type="submission" date="2019-06" db="EMBL/GenBank/DDBJ databases">
        <title>Gordonia isolated from sludge of a wastewater treatment plant.</title>
        <authorList>
            <person name="Tamura T."/>
            <person name="Aoyama K."/>
            <person name="Kang Y."/>
            <person name="Saito S."/>
            <person name="Akiyama N."/>
            <person name="Yazawa K."/>
            <person name="Gonoi T."/>
            <person name="Mikami Y."/>
        </authorList>
    </citation>
    <scope>NUCLEOTIDE SEQUENCE [LARGE SCALE GENOMIC DNA]</scope>
    <source>
        <strain evidence="3">NBRC 107696</strain>
    </source>
</reference>
<protein>
    <recommendedName>
        <fullName evidence="4">Lipoprotein</fullName>
    </recommendedName>
</protein>
<dbReference type="EMBL" id="BJOV01000002">
    <property type="protein sequence ID" value="GEE00297.1"/>
    <property type="molecule type" value="Genomic_DNA"/>
</dbReference>
<dbReference type="AlphaFoldDB" id="A0A7I9V4Y0"/>
<evidence type="ECO:0000256" key="1">
    <source>
        <dbReference type="SAM" id="SignalP"/>
    </source>
</evidence>
<dbReference type="RefSeq" id="WP_161894212.1">
    <property type="nucleotide sequence ID" value="NZ_BJOV01000002.1"/>
</dbReference>
<name>A0A7I9V4Y0_9ACTN</name>
<keyword evidence="1" id="KW-0732">Signal</keyword>
<feature type="chain" id="PRO_5029490922" description="Lipoprotein" evidence="1">
    <location>
        <begin position="19"/>
        <end position="147"/>
    </location>
</feature>
<evidence type="ECO:0000313" key="2">
    <source>
        <dbReference type="EMBL" id="GEE00297.1"/>
    </source>
</evidence>
<dbReference type="PROSITE" id="PS51257">
    <property type="entry name" value="PROKAR_LIPOPROTEIN"/>
    <property type="match status" value="1"/>
</dbReference>
<dbReference type="Proteomes" id="UP000444960">
    <property type="component" value="Unassembled WGS sequence"/>
</dbReference>
<feature type="signal peptide" evidence="1">
    <location>
        <begin position="1"/>
        <end position="18"/>
    </location>
</feature>
<accession>A0A7I9V4Y0</accession>